<evidence type="ECO:0000313" key="4">
    <source>
        <dbReference type="Proteomes" id="UP001589943"/>
    </source>
</evidence>
<dbReference type="InterPro" id="IPR001107">
    <property type="entry name" value="Band_7"/>
</dbReference>
<dbReference type="RefSeq" id="WP_379480115.1">
    <property type="nucleotide sequence ID" value="NZ_JBHLTL010000001.1"/>
</dbReference>
<dbReference type="PANTHER" id="PTHR42911">
    <property type="entry name" value="MODULATOR OF FTSH PROTEASE HFLC"/>
    <property type="match status" value="1"/>
</dbReference>
<dbReference type="Proteomes" id="UP001589943">
    <property type="component" value="Unassembled WGS sequence"/>
</dbReference>
<keyword evidence="4" id="KW-1185">Reference proteome</keyword>
<dbReference type="SUPFAM" id="SSF117892">
    <property type="entry name" value="Band 7/SPFH domain"/>
    <property type="match status" value="1"/>
</dbReference>
<evidence type="ECO:0000259" key="2">
    <source>
        <dbReference type="SMART" id="SM00244"/>
    </source>
</evidence>
<gene>
    <name evidence="3" type="ORF">ACFFF7_04275</name>
</gene>
<comment type="subcellular location">
    <subcellularLocation>
        <location evidence="1">Membrane</location>
        <topology evidence="1">Single-pass membrane protein</topology>
    </subcellularLocation>
</comment>
<accession>A0ABV6PFK5</accession>
<dbReference type="SMART" id="SM00244">
    <property type="entry name" value="PHB"/>
    <property type="match status" value="1"/>
</dbReference>
<protein>
    <submittedName>
        <fullName evidence="3">SPFH domain-containing protein</fullName>
    </submittedName>
</protein>
<dbReference type="Gene3D" id="3.30.479.30">
    <property type="entry name" value="Band 7 domain"/>
    <property type="match status" value="1"/>
</dbReference>
<evidence type="ECO:0000313" key="3">
    <source>
        <dbReference type="EMBL" id="MFC0588619.1"/>
    </source>
</evidence>
<dbReference type="Pfam" id="PF01145">
    <property type="entry name" value="Band_7"/>
    <property type="match status" value="1"/>
</dbReference>
<sequence>MAASFPRSRAALFVFGTLAILAGLCVTAVPETSQAVVTRMGEPVRVVNRWTPGSTPGGGGMLVHLPIVEQVEWVDRGLFGFTADRLPVRGADQSPLLVDATVTLRAYDPVRLVSNSGSVDKAVTQLRDALSALAQQELGSVDTGRLILPGSGGATARLRAALDARARPLGLQVVDLRLGGAALPEGELQQAFERMQDERERLAANETEAGAREAERIATEARTEAARVLGASAGKDPQFYDFYRAMRSYEVVFADPRNKGATTIILGPDSEYLKQFKGQ</sequence>
<feature type="domain" description="Band 7" evidence="2">
    <location>
        <begin position="24"/>
        <end position="196"/>
    </location>
</feature>
<evidence type="ECO:0000256" key="1">
    <source>
        <dbReference type="ARBA" id="ARBA00004167"/>
    </source>
</evidence>
<reference evidence="3 4" key="1">
    <citation type="submission" date="2024-09" db="EMBL/GenBank/DDBJ databases">
        <authorList>
            <person name="Sun Q."/>
            <person name="Mori K."/>
        </authorList>
    </citation>
    <scope>NUCLEOTIDE SEQUENCE [LARGE SCALE GENOMIC DNA]</scope>
    <source>
        <strain evidence="3 4">NCAIM B.02537</strain>
    </source>
</reference>
<dbReference type="EMBL" id="JBHLTL010000001">
    <property type="protein sequence ID" value="MFC0588619.1"/>
    <property type="molecule type" value="Genomic_DNA"/>
</dbReference>
<dbReference type="PANTHER" id="PTHR42911:SF1">
    <property type="entry name" value="MODULATOR OF FTSH PROTEASE HFLC"/>
    <property type="match status" value="1"/>
</dbReference>
<name>A0ABV6PFK5_9SPHN</name>
<comment type="caution">
    <text evidence="3">The sequence shown here is derived from an EMBL/GenBank/DDBJ whole genome shotgun (WGS) entry which is preliminary data.</text>
</comment>
<dbReference type="InterPro" id="IPR036013">
    <property type="entry name" value="Band_7/SPFH_dom_sf"/>
</dbReference>
<proteinExistence type="predicted"/>
<organism evidence="3 4">
    <name type="scientific">Novosphingobium aquiterrae</name>
    <dbReference type="NCBI Taxonomy" id="624388"/>
    <lineage>
        <taxon>Bacteria</taxon>
        <taxon>Pseudomonadati</taxon>
        <taxon>Pseudomonadota</taxon>
        <taxon>Alphaproteobacteria</taxon>
        <taxon>Sphingomonadales</taxon>
        <taxon>Sphingomonadaceae</taxon>
        <taxon>Novosphingobium</taxon>
    </lineage>
</organism>